<dbReference type="Proteomes" id="UP001283361">
    <property type="component" value="Unassembled WGS sequence"/>
</dbReference>
<organism evidence="2 3">
    <name type="scientific">Elysia crispata</name>
    <name type="common">lettuce slug</name>
    <dbReference type="NCBI Taxonomy" id="231223"/>
    <lineage>
        <taxon>Eukaryota</taxon>
        <taxon>Metazoa</taxon>
        <taxon>Spiralia</taxon>
        <taxon>Lophotrochozoa</taxon>
        <taxon>Mollusca</taxon>
        <taxon>Gastropoda</taxon>
        <taxon>Heterobranchia</taxon>
        <taxon>Euthyneura</taxon>
        <taxon>Panpulmonata</taxon>
        <taxon>Sacoglossa</taxon>
        <taxon>Placobranchoidea</taxon>
        <taxon>Plakobranchidae</taxon>
        <taxon>Elysia</taxon>
    </lineage>
</organism>
<feature type="compositionally biased region" description="Low complexity" evidence="1">
    <location>
        <begin position="11"/>
        <end position="28"/>
    </location>
</feature>
<comment type="caution">
    <text evidence="2">The sequence shown here is derived from an EMBL/GenBank/DDBJ whole genome shotgun (WGS) entry which is preliminary data.</text>
</comment>
<feature type="region of interest" description="Disordered" evidence="1">
    <location>
        <begin position="1"/>
        <end position="43"/>
    </location>
</feature>
<evidence type="ECO:0000313" key="2">
    <source>
        <dbReference type="EMBL" id="KAK3764475.1"/>
    </source>
</evidence>
<feature type="region of interest" description="Disordered" evidence="1">
    <location>
        <begin position="82"/>
        <end position="106"/>
    </location>
</feature>
<proteinExistence type="predicted"/>
<dbReference type="EMBL" id="JAWDGP010004437">
    <property type="protein sequence ID" value="KAK3764475.1"/>
    <property type="molecule type" value="Genomic_DNA"/>
</dbReference>
<feature type="compositionally biased region" description="Basic and acidic residues" evidence="1">
    <location>
        <begin position="33"/>
        <end position="43"/>
    </location>
</feature>
<name>A0AAE1DC31_9GAST</name>
<gene>
    <name evidence="2" type="ORF">RRG08_055640</name>
</gene>
<evidence type="ECO:0000313" key="3">
    <source>
        <dbReference type="Proteomes" id="UP001283361"/>
    </source>
</evidence>
<reference evidence="2" key="1">
    <citation type="journal article" date="2023" name="G3 (Bethesda)">
        <title>A reference genome for the long-term kleptoplast-retaining sea slug Elysia crispata morphotype clarki.</title>
        <authorList>
            <person name="Eastman K.E."/>
            <person name="Pendleton A.L."/>
            <person name="Shaikh M.A."/>
            <person name="Suttiyut T."/>
            <person name="Ogas R."/>
            <person name="Tomko P."/>
            <person name="Gavelis G."/>
            <person name="Widhalm J.R."/>
            <person name="Wisecaver J.H."/>
        </authorList>
    </citation>
    <scope>NUCLEOTIDE SEQUENCE</scope>
    <source>
        <strain evidence="2">ECLA1</strain>
    </source>
</reference>
<protein>
    <submittedName>
        <fullName evidence="2">Uncharacterized protein</fullName>
    </submittedName>
</protein>
<sequence>MKAETDPLYPDKTGSSNTDDNNDNGESSCQEDETSKLLGDSETKVQAEIRPVQNHSARLPVASDTDGLMIPLIKYQRPALARSVSGGNGSVPAKKKHGGKNNQALPNGTLNVVVFTTNTQSPDWTAKLFSAQ</sequence>
<keyword evidence="3" id="KW-1185">Reference proteome</keyword>
<accession>A0AAE1DC31</accession>
<evidence type="ECO:0000256" key="1">
    <source>
        <dbReference type="SAM" id="MobiDB-lite"/>
    </source>
</evidence>
<dbReference type="AlphaFoldDB" id="A0AAE1DC31"/>